<proteinExistence type="predicted"/>
<evidence type="ECO:0000313" key="4">
    <source>
        <dbReference type="Proteomes" id="UP000273044"/>
    </source>
</evidence>
<evidence type="ECO:0000313" key="3">
    <source>
        <dbReference type="EMBL" id="VEH71449.1"/>
    </source>
</evidence>
<dbReference type="EMBL" id="LR134406">
    <property type="protein sequence ID" value="VEH71449.1"/>
    <property type="molecule type" value="Genomic_DNA"/>
</dbReference>
<evidence type="ECO:0000259" key="1">
    <source>
        <dbReference type="Pfam" id="PF13399"/>
    </source>
</evidence>
<feature type="domain" description="LytR/CpsA/Psr regulator C-terminal" evidence="1">
    <location>
        <begin position="55"/>
        <end position="139"/>
    </location>
</feature>
<accession>A0A3N4D154</accession>
<name>A0A3N4D154_9ACTN</name>
<dbReference type="Gene3D" id="3.30.70.2390">
    <property type="match status" value="1"/>
</dbReference>
<dbReference type="Proteomes" id="UP000273044">
    <property type="component" value="Chromosome"/>
</dbReference>
<dbReference type="Proteomes" id="UP000677180">
    <property type="component" value="Chromosome"/>
</dbReference>
<reference evidence="3 4" key="1">
    <citation type="submission" date="2018-12" db="EMBL/GenBank/DDBJ databases">
        <authorList>
            <consortium name="Pathogen Informatics"/>
        </authorList>
    </citation>
    <scope>NUCLEOTIDE SEQUENCE [LARGE SCALE GENOMIC DNA]</scope>
    <source>
        <strain evidence="3 4">NCTC12967</strain>
    </source>
</reference>
<dbReference type="RefSeq" id="WP_014847805.1">
    <property type="nucleotide sequence ID" value="NZ_CP040007.1"/>
</dbReference>
<keyword evidence="4" id="KW-1185">Reference proteome</keyword>
<dbReference type="AlphaFoldDB" id="A0A3N4D154"/>
<organism evidence="3 4">
    <name type="scientific">Arachnia propionica</name>
    <dbReference type="NCBI Taxonomy" id="1750"/>
    <lineage>
        <taxon>Bacteria</taxon>
        <taxon>Bacillati</taxon>
        <taxon>Actinomycetota</taxon>
        <taxon>Actinomycetes</taxon>
        <taxon>Propionibacteriales</taxon>
        <taxon>Propionibacteriaceae</taxon>
        <taxon>Arachnia</taxon>
    </lineage>
</organism>
<protein>
    <submittedName>
        <fullName evidence="2">LytR C-terminal domain-containing protein</fullName>
    </submittedName>
</protein>
<evidence type="ECO:0000313" key="2">
    <source>
        <dbReference type="EMBL" id="QUC11423.1"/>
    </source>
</evidence>
<reference evidence="2" key="2">
    <citation type="submission" date="2021-03" db="EMBL/GenBank/DDBJ databases">
        <title>Human Oral Microbial Genomes.</title>
        <authorList>
            <person name="Johnston C.D."/>
            <person name="Chen T."/>
            <person name="Dewhirst F.E."/>
        </authorList>
    </citation>
    <scope>NUCLEOTIDE SEQUENCE</scope>
    <source>
        <strain evidence="2">F0714</strain>
    </source>
</reference>
<sequence>MRAFRLLATPALLIGLLIFLIWGASLGWNALTAPFPSPPPTPCVTQQVSKLAPKQVTVLVYNGGFTSGLGSKVGQALKAAGFEVAKTTNSKERITKTIIRSGGNNTEAAKLVASYFIEPTMETDSRVDGTVDVMVGSDFAGLTESGLTEITVESGTICLAPSPSPSALPS</sequence>
<dbReference type="InterPro" id="IPR027381">
    <property type="entry name" value="LytR/CpsA/Psr_C"/>
</dbReference>
<gene>
    <name evidence="2" type="ORF">J5A53_01590</name>
    <name evidence="3" type="ORF">NCTC12967_02771</name>
</gene>
<dbReference type="GeneID" id="64408191"/>
<dbReference type="EMBL" id="CP072385">
    <property type="protein sequence ID" value="QUC11423.1"/>
    <property type="molecule type" value="Genomic_DNA"/>
</dbReference>
<dbReference type="OMA" id="RHYLRMA"/>
<dbReference type="OrthoDB" id="3728747at2"/>
<dbReference type="Pfam" id="PF13399">
    <property type="entry name" value="LytR_C"/>
    <property type="match status" value="1"/>
</dbReference>